<dbReference type="OrthoDB" id="2087538at2"/>
<evidence type="ECO:0000313" key="2">
    <source>
        <dbReference type="Proteomes" id="UP000184342"/>
    </source>
</evidence>
<dbReference type="EMBL" id="FQYT01000015">
    <property type="protein sequence ID" value="SHJ23124.1"/>
    <property type="molecule type" value="Genomic_DNA"/>
</dbReference>
<dbReference type="RefSeq" id="WP_094757368.1">
    <property type="nucleotide sequence ID" value="NZ_FQYT01000015.1"/>
</dbReference>
<organism evidence="1 2">
    <name type="scientific">Parasporobacterium paucivorans DSM 15970</name>
    <dbReference type="NCBI Taxonomy" id="1122934"/>
    <lineage>
        <taxon>Bacteria</taxon>
        <taxon>Bacillati</taxon>
        <taxon>Bacillota</taxon>
        <taxon>Clostridia</taxon>
        <taxon>Lachnospirales</taxon>
        <taxon>Lachnospiraceae</taxon>
        <taxon>Parasporobacterium</taxon>
    </lineage>
</organism>
<dbReference type="Gene3D" id="1.10.1220.10">
    <property type="entry name" value="Met repressor-like"/>
    <property type="match status" value="1"/>
</dbReference>
<gene>
    <name evidence="1" type="ORF">SAMN02745691_01569</name>
</gene>
<dbReference type="InterPro" id="IPR013321">
    <property type="entry name" value="Arc_rbn_hlx_hlx"/>
</dbReference>
<dbReference type="SUPFAM" id="SSF47598">
    <property type="entry name" value="Ribbon-helix-helix"/>
    <property type="match status" value="1"/>
</dbReference>
<accession>A0A1M6HLU5</accession>
<proteinExistence type="predicted"/>
<dbReference type="InterPro" id="IPR010985">
    <property type="entry name" value="Ribbon_hlx_hlx"/>
</dbReference>
<reference evidence="1 2" key="1">
    <citation type="submission" date="2016-11" db="EMBL/GenBank/DDBJ databases">
        <authorList>
            <person name="Jaros S."/>
            <person name="Januszkiewicz K."/>
            <person name="Wedrychowicz H."/>
        </authorList>
    </citation>
    <scope>NUCLEOTIDE SEQUENCE [LARGE SCALE GENOMIC DNA]</scope>
    <source>
        <strain evidence="1 2">DSM 15970</strain>
    </source>
</reference>
<keyword evidence="2" id="KW-1185">Reference proteome</keyword>
<protein>
    <submittedName>
        <fullName evidence="1">CopG-like RHH_1 or ribbon-helix-helix domain-containing protein, RHH_5</fullName>
    </submittedName>
</protein>
<name>A0A1M6HLU5_9FIRM</name>
<dbReference type="STRING" id="1122934.SAMN02745691_01569"/>
<dbReference type="AlphaFoldDB" id="A0A1M6HLU5"/>
<evidence type="ECO:0000313" key="1">
    <source>
        <dbReference type="EMBL" id="SHJ23124.1"/>
    </source>
</evidence>
<dbReference type="Proteomes" id="UP000184342">
    <property type="component" value="Unassembled WGS sequence"/>
</dbReference>
<dbReference type="GO" id="GO:0006355">
    <property type="term" value="P:regulation of DNA-templated transcription"/>
    <property type="evidence" value="ECO:0007669"/>
    <property type="project" value="InterPro"/>
</dbReference>
<sequence length="78" mass="8884">MSISDSNTRTTITIPKELKSKLEEMAKNQNRSLNNLIVTILGAYLRAETADPDRTIVMAYDYSDEPVIMEYDPSEIEE</sequence>